<dbReference type="AlphaFoldDB" id="C3TX61"/>
<keyword evidence="2" id="KW-0496">Mitochondrion</keyword>
<keyword evidence="1" id="KW-0812">Transmembrane</keyword>
<dbReference type="Gene3D" id="1.10.287.3510">
    <property type="match status" value="1"/>
</dbReference>
<feature type="transmembrane region" description="Helical" evidence="1">
    <location>
        <begin position="71"/>
        <end position="90"/>
    </location>
</feature>
<feature type="transmembrane region" description="Helical" evidence="1">
    <location>
        <begin position="36"/>
        <end position="59"/>
    </location>
</feature>
<proteinExistence type="predicted"/>
<accession>C3TX61</accession>
<reference evidence="2" key="1">
    <citation type="journal article" date="2009" name="Acta Biochim. Biophys. Sin.">
        <title>The complete mitochondrial genome sequence of Geisha distinctissima (Hemiptera: Flatidae) and comparison with other hemipteran insects.</title>
        <authorList>
            <person name="Song N."/>
        </authorList>
    </citation>
    <scope>NUCLEOTIDE SEQUENCE</scope>
</reference>
<dbReference type="EMBL" id="FJ230961">
    <property type="protein sequence ID" value="ACI28660.1"/>
    <property type="molecule type" value="Genomic_DNA"/>
</dbReference>
<organism evidence="2">
    <name type="scientific">Geisha distinctissima</name>
    <dbReference type="NCBI Taxonomy" id="130583"/>
    <lineage>
        <taxon>Eukaryota</taxon>
        <taxon>Metazoa</taxon>
        <taxon>Ecdysozoa</taxon>
        <taxon>Arthropoda</taxon>
        <taxon>Hexapoda</taxon>
        <taxon>Insecta</taxon>
        <taxon>Pterygota</taxon>
        <taxon>Neoptera</taxon>
        <taxon>Paraneoptera</taxon>
        <taxon>Hemiptera</taxon>
        <taxon>Auchenorrhyncha</taxon>
        <taxon>Fulgoroidea</taxon>
        <taxon>Flatidae</taxon>
        <taxon>Flatinae</taxon>
        <taxon>Phyllyphantini</taxon>
        <taxon>Geisha</taxon>
    </lineage>
</organism>
<keyword evidence="1" id="KW-0472">Membrane</keyword>
<geneLocation type="mitochondrion" evidence="2"/>
<evidence type="ECO:0000256" key="1">
    <source>
        <dbReference type="SAM" id="Phobius"/>
    </source>
</evidence>
<protein>
    <submittedName>
        <fullName evidence="2">NADH dehydrogenase subunit 4L</fullName>
    </submittedName>
</protein>
<evidence type="ECO:0000313" key="2">
    <source>
        <dbReference type="EMBL" id="ACI28660.1"/>
    </source>
</evidence>
<gene>
    <name evidence="2" type="primary">nad4l</name>
</gene>
<keyword evidence="1" id="KW-1133">Transmembrane helix</keyword>
<name>C3TX61_9HEMI</name>
<sequence length="93" mass="11124">MVLSLLIFFSGLLSLILVRNHFLLSLLSLEFFLLSIYFYLSFFFFFFFFDWFLIYNYLINGGCEGGGGWTFLDYLVSWLGLAYLVIKLTFCWW</sequence>